<dbReference type="OrthoDB" id="296831at2759"/>
<feature type="domain" description="Protein kinase" evidence="3">
    <location>
        <begin position="1"/>
        <end position="332"/>
    </location>
</feature>
<feature type="region of interest" description="Disordered" evidence="2">
    <location>
        <begin position="377"/>
        <end position="402"/>
    </location>
</feature>
<dbReference type="PROSITE" id="PS50011">
    <property type="entry name" value="PROTEIN_KINASE_DOM"/>
    <property type="match status" value="1"/>
</dbReference>
<evidence type="ECO:0000259" key="3">
    <source>
        <dbReference type="PROSITE" id="PS50011"/>
    </source>
</evidence>
<keyword evidence="5" id="KW-1185">Reference proteome</keyword>
<dbReference type="EMBL" id="CAJJDN010000020">
    <property type="protein sequence ID" value="CAD8065302.1"/>
    <property type="molecule type" value="Genomic_DNA"/>
</dbReference>
<proteinExistence type="predicted"/>
<evidence type="ECO:0000313" key="4">
    <source>
        <dbReference type="EMBL" id="CAD8065302.1"/>
    </source>
</evidence>
<accession>A0A8S1LH25</accession>
<evidence type="ECO:0000256" key="2">
    <source>
        <dbReference type="SAM" id="MobiDB-lite"/>
    </source>
</evidence>
<sequence length="546" mass="64247">MGSCQGTIVDIQQDLRMREIMTKFQVPMPYIDEFKIFQTLKQVEIIQHKNIPNFDLVYSKMGNTSDKMKNLVKKWKTKYELHNHPNLLSIHNVSIIESIKIFIPYIDIILLIDKPIQTLTRHKKVIMKQPFSQNEILFLIDCVVSGLAFQQQNKIYPSGFDIDDIVTVRTPFNFEIYKLVDRYQKPTRSNLFQDFIQLFDEKQTLNELKKTAYFSPAQIQAIPKKDKYLKHNRYKSDVFNFALILIYLIKAKQPEIYDWKGWSVDHFALRKAQNDLVVTNFNENLLHLIEVMLTIDEDKRPDFIELNNLVSKLFQDIQMNRLLDKYQVHDFFIASFDKSSNFNNQILYENIYQSNQAQQSIQVAKLNLNKQSQYYPLSSRNESQRAKQNDISQASSIKEQISENKTNQVNTINMQQGKLHYSNGFYYIGQTCNRRRHGIGTYYNSDNQKVTEGMWIFDIPEGDVILYNQPKEETQKSHQNLARKDWVQYKGQMKQGQKHGIGVLYFSDGSKFMGNFSYDQANGKGQFENQIKDYIIGTWQNDIFNG</sequence>
<feature type="compositionally biased region" description="Polar residues" evidence="2">
    <location>
        <begin position="389"/>
        <end position="402"/>
    </location>
</feature>
<dbReference type="Proteomes" id="UP000692954">
    <property type="component" value="Unassembled WGS sequence"/>
</dbReference>
<dbReference type="InterPro" id="IPR003409">
    <property type="entry name" value="MORN"/>
</dbReference>
<reference evidence="4" key="1">
    <citation type="submission" date="2021-01" db="EMBL/GenBank/DDBJ databases">
        <authorList>
            <consortium name="Genoscope - CEA"/>
            <person name="William W."/>
        </authorList>
    </citation>
    <scope>NUCLEOTIDE SEQUENCE</scope>
</reference>
<dbReference type="Pfam" id="PF02493">
    <property type="entry name" value="MORN"/>
    <property type="match status" value="2"/>
</dbReference>
<evidence type="ECO:0000256" key="1">
    <source>
        <dbReference type="ARBA" id="ARBA00022737"/>
    </source>
</evidence>
<dbReference type="GO" id="GO:0005524">
    <property type="term" value="F:ATP binding"/>
    <property type="evidence" value="ECO:0007669"/>
    <property type="project" value="InterPro"/>
</dbReference>
<comment type="caution">
    <text evidence="4">The sequence shown here is derived from an EMBL/GenBank/DDBJ whole genome shotgun (WGS) entry which is preliminary data.</text>
</comment>
<dbReference type="PANTHER" id="PTHR23084:SF179">
    <property type="entry name" value="OS10G0565000 PROTEIN"/>
    <property type="match status" value="1"/>
</dbReference>
<evidence type="ECO:0000313" key="5">
    <source>
        <dbReference type="Proteomes" id="UP000692954"/>
    </source>
</evidence>
<dbReference type="PANTHER" id="PTHR23084">
    <property type="entry name" value="PHOSPHATIDYLINOSITOL-4-PHOSPHATE 5-KINASE RELATED"/>
    <property type="match status" value="1"/>
</dbReference>
<name>A0A8S1LH25_9CILI</name>
<dbReference type="GO" id="GO:0004672">
    <property type="term" value="F:protein kinase activity"/>
    <property type="evidence" value="ECO:0007669"/>
    <property type="project" value="InterPro"/>
</dbReference>
<dbReference type="InterPro" id="IPR000719">
    <property type="entry name" value="Prot_kinase_dom"/>
</dbReference>
<keyword evidence="1" id="KW-0677">Repeat</keyword>
<organism evidence="4 5">
    <name type="scientific">Paramecium sonneborni</name>
    <dbReference type="NCBI Taxonomy" id="65129"/>
    <lineage>
        <taxon>Eukaryota</taxon>
        <taxon>Sar</taxon>
        <taxon>Alveolata</taxon>
        <taxon>Ciliophora</taxon>
        <taxon>Intramacronucleata</taxon>
        <taxon>Oligohymenophorea</taxon>
        <taxon>Peniculida</taxon>
        <taxon>Parameciidae</taxon>
        <taxon>Paramecium</taxon>
    </lineage>
</organism>
<dbReference type="AlphaFoldDB" id="A0A8S1LH25"/>
<gene>
    <name evidence="4" type="ORF">PSON_ATCC_30995.1.T0200139</name>
</gene>
<protein>
    <recommendedName>
        <fullName evidence="3">Protein kinase domain-containing protein</fullName>
    </recommendedName>
</protein>